<dbReference type="Pfam" id="PF20146">
    <property type="entry name" value="NRF"/>
    <property type="match status" value="1"/>
</dbReference>
<name>A0ABM1W153_APLCA</name>
<evidence type="ECO:0000313" key="4">
    <source>
        <dbReference type="Proteomes" id="UP000694888"/>
    </source>
</evidence>
<dbReference type="Proteomes" id="UP000694888">
    <property type="component" value="Unplaced"/>
</dbReference>
<feature type="transmembrane region" description="Helical" evidence="1">
    <location>
        <begin position="547"/>
        <end position="566"/>
    </location>
</feature>
<keyword evidence="2" id="KW-0732">Signal</keyword>
<keyword evidence="1" id="KW-0812">Transmembrane</keyword>
<evidence type="ECO:0000256" key="2">
    <source>
        <dbReference type="SAM" id="SignalP"/>
    </source>
</evidence>
<evidence type="ECO:0000256" key="1">
    <source>
        <dbReference type="SAM" id="Phobius"/>
    </source>
</evidence>
<keyword evidence="4" id="KW-1185">Reference proteome</keyword>
<keyword evidence="1" id="KW-1133">Transmembrane helix</keyword>
<reference evidence="5" key="1">
    <citation type="submission" date="2025-08" db="UniProtKB">
        <authorList>
            <consortium name="RefSeq"/>
        </authorList>
    </citation>
    <scope>IDENTIFICATION</scope>
</reference>
<evidence type="ECO:0000313" key="5">
    <source>
        <dbReference type="RefSeq" id="XP_035828396.1"/>
    </source>
</evidence>
<evidence type="ECO:0000259" key="3">
    <source>
        <dbReference type="SMART" id="SM00703"/>
    </source>
</evidence>
<dbReference type="InterPro" id="IPR052728">
    <property type="entry name" value="O2_lipid_transport_reg"/>
</dbReference>
<feature type="transmembrane region" description="Helical" evidence="1">
    <location>
        <begin position="261"/>
        <end position="284"/>
    </location>
</feature>
<dbReference type="PANTHER" id="PTHR11161:SF0">
    <property type="entry name" value="O-ACYLTRANSFERASE LIKE PROTEIN"/>
    <property type="match status" value="1"/>
</dbReference>
<feature type="transmembrane region" description="Helical" evidence="1">
    <location>
        <begin position="519"/>
        <end position="540"/>
    </location>
</feature>
<feature type="transmembrane region" description="Helical" evidence="1">
    <location>
        <begin position="593"/>
        <end position="615"/>
    </location>
</feature>
<feature type="transmembrane region" description="Helical" evidence="1">
    <location>
        <begin position="415"/>
        <end position="435"/>
    </location>
</feature>
<protein>
    <submittedName>
        <fullName evidence="5">Nose resistant to fluoxetine protein 6</fullName>
    </submittedName>
</protein>
<dbReference type="PANTHER" id="PTHR11161">
    <property type="entry name" value="O-ACYLTRANSFERASE"/>
    <property type="match status" value="1"/>
</dbReference>
<sequence length="687" mass="77617">MGWNTNVVRHVVCWFTFVCLISVTQGAENNGIIPAGASEPEKTTYYNMWQQVPERIRQLEALQTNQTFREDVDHVMRSLNTLREIPELNRLKGTNFENLLRDDVSEAVRSIVNSGFLAGSSDQQVPSQCVNDTGRILTALTSGEGWAEQILDSIGKPGPSLTKGRMNFVGNYKQCRAVSAPPDPEAFSKGFKGAYTVVSLSLGGPLMKASWGLCFPDTCKQWQIWVLMNDTLAALNLTNKVSLSGVEIRTDKREITTATTLSIVILSIIGFFMIVGTIYDIIFIQRPLWAASRNQQADLLTNDNEKSRNGYRSIVESTEVSRGETIPLVGTPERKTEPGKLTKAVLAFSVYTNASKFLSTYQPPGSFGAIHGIRFLSMTWVILGHTYIFGMSGFLNPTVLFDFLSRWTFDVVANALVSVDTFFTLSGFLTAYLAVKEMKKKSWKINWGLFYFHRFWRLTPPYMLTLLLVLGLQRFFGSGALWSNVQPGDKTSCENSWWTHLLYVNNIVKSDETCFGHSWYLANDMQFFVVSPLMLIPFYFHTYAGLLSCLVFLLTTFITTGALSTVNHWPPTILSQDPNTNEHLMDYLKDYYFAPWCRIGPFVVGIATGYFLAIYRGRVPLTRVGLTSLWVQSLKLYCFLNVTLFIFLSRRYLFFPVVGYLCFLPWLLGFLLCLRMLLTILCVCSTL</sequence>
<feature type="chain" id="PRO_5046531363" evidence="2">
    <location>
        <begin position="27"/>
        <end position="687"/>
    </location>
</feature>
<feature type="transmembrane region" description="Helical" evidence="1">
    <location>
        <begin position="375"/>
        <end position="395"/>
    </location>
</feature>
<organism evidence="4 5">
    <name type="scientific">Aplysia californica</name>
    <name type="common">California sea hare</name>
    <dbReference type="NCBI Taxonomy" id="6500"/>
    <lineage>
        <taxon>Eukaryota</taxon>
        <taxon>Metazoa</taxon>
        <taxon>Spiralia</taxon>
        <taxon>Lophotrochozoa</taxon>
        <taxon>Mollusca</taxon>
        <taxon>Gastropoda</taxon>
        <taxon>Heterobranchia</taxon>
        <taxon>Euthyneura</taxon>
        <taxon>Tectipleura</taxon>
        <taxon>Aplysiida</taxon>
        <taxon>Aplysioidea</taxon>
        <taxon>Aplysiidae</taxon>
        <taxon>Aplysia</taxon>
    </lineage>
</organism>
<dbReference type="InterPro" id="IPR006621">
    <property type="entry name" value="Nose-resist-to-fluoxetine_N"/>
</dbReference>
<dbReference type="SMART" id="SM00703">
    <property type="entry name" value="NRF"/>
    <property type="match status" value="1"/>
</dbReference>
<keyword evidence="1" id="KW-0472">Membrane</keyword>
<dbReference type="RefSeq" id="XP_035828396.1">
    <property type="nucleotide sequence ID" value="XM_035972503.1"/>
</dbReference>
<feature type="signal peptide" evidence="2">
    <location>
        <begin position="1"/>
        <end position="26"/>
    </location>
</feature>
<dbReference type="GeneID" id="101862473"/>
<dbReference type="InterPro" id="IPR002656">
    <property type="entry name" value="Acyl_transf_3_dom"/>
</dbReference>
<feature type="transmembrane region" description="Helical" evidence="1">
    <location>
        <begin position="455"/>
        <end position="476"/>
    </location>
</feature>
<proteinExistence type="predicted"/>
<feature type="domain" description="Nose resistant-to-fluoxetine protein N-terminal" evidence="3">
    <location>
        <begin position="126"/>
        <end position="245"/>
    </location>
</feature>
<gene>
    <name evidence="5" type="primary">LOC101862473</name>
</gene>
<dbReference type="Pfam" id="PF01757">
    <property type="entry name" value="Acyl_transf_3"/>
    <property type="match status" value="1"/>
</dbReference>
<accession>A0ABM1W153</accession>
<feature type="transmembrane region" description="Helical" evidence="1">
    <location>
        <begin position="636"/>
        <end position="654"/>
    </location>
</feature>